<evidence type="ECO:0000313" key="1">
    <source>
        <dbReference type="EMBL" id="CAJ1386607.1"/>
    </source>
</evidence>
<protein>
    <submittedName>
        <fullName evidence="1">Uncharacterized protein</fullName>
    </submittedName>
</protein>
<accession>A0AA36IF53</accession>
<keyword evidence="2" id="KW-1185">Reference proteome</keyword>
<organism evidence="1 2">
    <name type="scientific">Effrenium voratum</name>
    <dbReference type="NCBI Taxonomy" id="2562239"/>
    <lineage>
        <taxon>Eukaryota</taxon>
        <taxon>Sar</taxon>
        <taxon>Alveolata</taxon>
        <taxon>Dinophyceae</taxon>
        <taxon>Suessiales</taxon>
        <taxon>Symbiodiniaceae</taxon>
        <taxon>Effrenium</taxon>
    </lineage>
</organism>
<proteinExistence type="predicted"/>
<sequence>ERPRHERRSTMSSTGRGEALLSQPESFLKFLTVQAAAVDDLGQEAMSLTLALGMPVCCYPAGTRVCLAVEGRQEGPLPEEEEFLIKSTKPTGNYLLHKIHDDEREPFGCRELSNISNLAKFKDQVEEYDLKINNHVYLTPCKFKVNDKVLLLEKPPSQW</sequence>
<gene>
    <name evidence="1" type="ORF">EVOR1521_LOCUS12859</name>
</gene>
<dbReference type="EMBL" id="CAUJNA010001384">
    <property type="protein sequence ID" value="CAJ1386607.1"/>
    <property type="molecule type" value="Genomic_DNA"/>
</dbReference>
<dbReference type="AlphaFoldDB" id="A0AA36IF53"/>
<comment type="caution">
    <text evidence="1">The sequence shown here is derived from an EMBL/GenBank/DDBJ whole genome shotgun (WGS) entry which is preliminary data.</text>
</comment>
<feature type="non-terminal residue" evidence="1">
    <location>
        <position position="159"/>
    </location>
</feature>
<name>A0AA36IF53_9DINO</name>
<reference evidence="1" key="1">
    <citation type="submission" date="2023-08" db="EMBL/GenBank/DDBJ databases">
        <authorList>
            <person name="Chen Y."/>
            <person name="Shah S."/>
            <person name="Dougan E. K."/>
            <person name="Thang M."/>
            <person name="Chan C."/>
        </authorList>
    </citation>
    <scope>NUCLEOTIDE SEQUENCE</scope>
</reference>
<feature type="non-terminal residue" evidence="1">
    <location>
        <position position="1"/>
    </location>
</feature>
<evidence type="ECO:0000313" key="2">
    <source>
        <dbReference type="Proteomes" id="UP001178507"/>
    </source>
</evidence>
<dbReference type="Proteomes" id="UP001178507">
    <property type="component" value="Unassembled WGS sequence"/>
</dbReference>